<feature type="transmembrane region" description="Helical" evidence="1">
    <location>
        <begin position="398"/>
        <end position="421"/>
    </location>
</feature>
<feature type="transmembrane region" description="Helical" evidence="1">
    <location>
        <begin position="675"/>
        <end position="701"/>
    </location>
</feature>
<feature type="transmembrane region" description="Helical" evidence="1">
    <location>
        <begin position="433"/>
        <end position="453"/>
    </location>
</feature>
<proteinExistence type="predicted"/>
<keyword evidence="1" id="KW-1133">Transmembrane helix</keyword>
<feature type="transmembrane region" description="Helical" evidence="1">
    <location>
        <begin position="367"/>
        <end position="386"/>
    </location>
</feature>
<keyword evidence="1" id="KW-0812">Transmembrane</keyword>
<dbReference type="EMBL" id="CZKA01000028">
    <property type="protein sequence ID" value="CUR56400.1"/>
    <property type="molecule type" value="Genomic_DNA"/>
</dbReference>
<reference evidence="2" key="1">
    <citation type="submission" date="2015-08" db="EMBL/GenBank/DDBJ databases">
        <authorList>
            <person name="Babu N.S."/>
            <person name="Beckwith C.J."/>
            <person name="Beseler K.G."/>
            <person name="Brison A."/>
            <person name="Carone J.V."/>
            <person name="Caskin T.P."/>
            <person name="Diamond M."/>
            <person name="Durham M.E."/>
            <person name="Foxe J.M."/>
            <person name="Go M."/>
            <person name="Henderson B.A."/>
            <person name="Jones I.B."/>
            <person name="McGettigan J.A."/>
            <person name="Micheletti S.J."/>
            <person name="Nasrallah M.E."/>
            <person name="Ortiz D."/>
            <person name="Piller C.R."/>
            <person name="Privatt S.R."/>
            <person name="Schneider S.L."/>
            <person name="Sharp S."/>
            <person name="Smith T.C."/>
            <person name="Stanton J.D."/>
            <person name="Ullery H.E."/>
            <person name="Wilson R.J."/>
            <person name="Serrano M.G."/>
            <person name="Buck G."/>
            <person name="Lee V."/>
            <person name="Wang Y."/>
            <person name="Carvalho R."/>
            <person name="Voegtly L."/>
            <person name="Shi R."/>
            <person name="Duckworth R."/>
            <person name="Johnson A."/>
            <person name="Loviza R."/>
            <person name="Walstead R."/>
            <person name="Shah Z."/>
            <person name="Kiflezghi M."/>
            <person name="Wade K."/>
            <person name="Ball S.L."/>
            <person name="Bradley K.W."/>
            <person name="Asai D.J."/>
            <person name="Bowman C.A."/>
            <person name="Russell D.A."/>
            <person name="Pope W.H."/>
            <person name="Jacobs-Sera D."/>
            <person name="Hendrix R.W."/>
            <person name="Hatfull G.F."/>
        </authorList>
    </citation>
    <scope>NUCLEOTIDE SEQUENCE</scope>
</reference>
<organism evidence="2">
    <name type="scientific">metagenome</name>
    <dbReference type="NCBI Taxonomy" id="256318"/>
    <lineage>
        <taxon>unclassified sequences</taxon>
        <taxon>metagenomes</taxon>
    </lineage>
</organism>
<feature type="transmembrane region" description="Helical" evidence="1">
    <location>
        <begin position="21"/>
        <end position="41"/>
    </location>
</feature>
<name>A0A2P2C327_9ZZZZ</name>
<accession>A0A2P2C327</accession>
<sequence>MAVISTVPISKRLIHYRWRQFLIVLVISAALSGCVIGVAAVRDTSTASIQASVRTNHAERAFAIQAGGEQANDALSHIAGLDGVAEKHGFVRHSGHQVSVVIRVSRQPDLPLQVLVEGRRAHSTTEATLSLAAASALGAHLGATFDVESDSPLSTTRQLVGITANPADLGDQTVVLVDPALAPGEVTVWLSDKDPFTVPAVRGLLDQHRASYQTIDLVAAESGKFLPPGLTGLKYVPVGLALLLFVILGAVMVALFPAARRDTYSLMDAGVSARDSWRIVSTLALATVATGQTLGIVVVIALLWLARGPISGLFGQNWQQVMVPWPSIVWLAAGGLLLLLLLRPILLARANVLRAMERKSATQRPSIFSWLILGTGAIILLGALRSHLQERPGDFSRLAPVAALLVAGGMPAVISPLALWGLPMATRVIANRLARGLSAAMVVVNVLAVGVAGHTAQVIHDSLLIESASRAPQPAGSLVVSEMPGGAADQLTREYRDLGGKRVAQFELPEERQTNLRVTSTRLTECMSRADTRSPGDVPDDCFPQQTYSPINTVALSREISAGPSADPGLLANGRVGLLLFTGTDGQVARLATTDAESDDILGGNLPGLVVPLGGEVAKRFRLTPAGTRTVALLDFGTLSAANRSLIRGSIDRLAPAAQTVDASGTTGYERRRSVAVAVALSGAGLVLLLLLVSGWAVLVANRATRRVLVDVGASRSRRHALGFRWVVGPMACLALSFPLVVSSVWISTLKQSASLGWVWTAPLVAGLIGCLVLAVRFLSVPDRIGE</sequence>
<keyword evidence="1" id="KW-0472">Membrane</keyword>
<protein>
    <recommendedName>
        <fullName evidence="3">ABC3 transporter permease protein domain-containing protein</fullName>
    </recommendedName>
</protein>
<evidence type="ECO:0000313" key="2">
    <source>
        <dbReference type="EMBL" id="CUR56400.1"/>
    </source>
</evidence>
<feature type="transmembrane region" description="Helical" evidence="1">
    <location>
        <begin position="325"/>
        <end position="346"/>
    </location>
</feature>
<gene>
    <name evidence="2" type="ORF">NOCA2340022</name>
</gene>
<evidence type="ECO:0000256" key="1">
    <source>
        <dbReference type="SAM" id="Phobius"/>
    </source>
</evidence>
<feature type="transmembrane region" description="Helical" evidence="1">
    <location>
        <begin position="279"/>
        <end position="305"/>
    </location>
</feature>
<feature type="transmembrane region" description="Helical" evidence="1">
    <location>
        <begin position="235"/>
        <end position="258"/>
    </location>
</feature>
<feature type="transmembrane region" description="Helical" evidence="1">
    <location>
        <begin position="722"/>
        <end position="746"/>
    </location>
</feature>
<evidence type="ECO:0008006" key="3">
    <source>
        <dbReference type="Google" id="ProtNLM"/>
    </source>
</evidence>
<dbReference type="AlphaFoldDB" id="A0A2P2C327"/>
<feature type="transmembrane region" description="Helical" evidence="1">
    <location>
        <begin position="758"/>
        <end position="779"/>
    </location>
</feature>